<feature type="domain" description="SBF1/SBF2" evidence="1">
    <location>
        <begin position="8"/>
        <end position="53"/>
    </location>
</feature>
<name>A0ABD0RCI6_CIRMR</name>
<proteinExistence type="predicted"/>
<protein>
    <recommendedName>
        <fullName evidence="1">SBF1/SBF2 domain-containing protein</fullName>
    </recommendedName>
</protein>
<comment type="caution">
    <text evidence="2">The sequence shown here is derived from an EMBL/GenBank/DDBJ whole genome shotgun (WGS) entry which is preliminary data.</text>
</comment>
<sequence>DGEGVGGQKLSALELASEQNRLWPTLTKEQQQERVQKEESTVFSQAIHYANRMSYLLLPLDTSKNRLLRNTGLGDVESVSNSYVTN</sequence>
<keyword evidence="3" id="KW-1185">Reference proteome</keyword>
<evidence type="ECO:0000313" key="3">
    <source>
        <dbReference type="Proteomes" id="UP001529510"/>
    </source>
</evidence>
<dbReference type="Proteomes" id="UP001529510">
    <property type="component" value="Unassembled WGS sequence"/>
</dbReference>
<dbReference type="AlphaFoldDB" id="A0ABD0RCI6"/>
<dbReference type="Pfam" id="PF12335">
    <property type="entry name" value="SBF2"/>
    <property type="match status" value="1"/>
</dbReference>
<evidence type="ECO:0000259" key="1">
    <source>
        <dbReference type="Pfam" id="PF12335"/>
    </source>
</evidence>
<feature type="non-terminal residue" evidence="2">
    <location>
        <position position="1"/>
    </location>
</feature>
<organism evidence="2 3">
    <name type="scientific">Cirrhinus mrigala</name>
    <name type="common">Mrigala</name>
    <dbReference type="NCBI Taxonomy" id="683832"/>
    <lineage>
        <taxon>Eukaryota</taxon>
        <taxon>Metazoa</taxon>
        <taxon>Chordata</taxon>
        <taxon>Craniata</taxon>
        <taxon>Vertebrata</taxon>
        <taxon>Euteleostomi</taxon>
        <taxon>Actinopterygii</taxon>
        <taxon>Neopterygii</taxon>
        <taxon>Teleostei</taxon>
        <taxon>Ostariophysi</taxon>
        <taxon>Cypriniformes</taxon>
        <taxon>Cyprinidae</taxon>
        <taxon>Labeoninae</taxon>
        <taxon>Labeonini</taxon>
        <taxon>Cirrhinus</taxon>
    </lineage>
</organism>
<dbReference type="EMBL" id="JAMKFB020000004">
    <property type="protein sequence ID" value="KAL0196244.1"/>
    <property type="molecule type" value="Genomic_DNA"/>
</dbReference>
<feature type="non-terminal residue" evidence="2">
    <location>
        <position position="86"/>
    </location>
</feature>
<dbReference type="InterPro" id="IPR022096">
    <property type="entry name" value="SBF1/SBF2"/>
</dbReference>
<evidence type="ECO:0000313" key="2">
    <source>
        <dbReference type="EMBL" id="KAL0196244.1"/>
    </source>
</evidence>
<reference evidence="2 3" key="1">
    <citation type="submission" date="2024-05" db="EMBL/GenBank/DDBJ databases">
        <title>Genome sequencing and assembly of Indian major carp, Cirrhinus mrigala (Hamilton, 1822).</title>
        <authorList>
            <person name="Mohindra V."/>
            <person name="Chowdhury L.M."/>
            <person name="Lal K."/>
            <person name="Jena J.K."/>
        </authorList>
    </citation>
    <scope>NUCLEOTIDE SEQUENCE [LARGE SCALE GENOMIC DNA]</scope>
    <source>
        <strain evidence="2">CM1030</strain>
        <tissue evidence="2">Blood</tissue>
    </source>
</reference>
<accession>A0ABD0RCI6</accession>
<gene>
    <name evidence="2" type="ORF">M9458_009816</name>
</gene>